<reference evidence="6 7" key="1">
    <citation type="submission" date="2024-02" db="EMBL/GenBank/DDBJ databases">
        <authorList>
            <person name="Vignale AGUSTIN F."/>
            <person name="Sosa J E."/>
            <person name="Modenutti C."/>
        </authorList>
    </citation>
    <scope>NUCLEOTIDE SEQUENCE [LARGE SCALE GENOMIC DNA]</scope>
</reference>
<evidence type="ECO:0000256" key="3">
    <source>
        <dbReference type="ARBA" id="ARBA00022737"/>
    </source>
</evidence>
<dbReference type="GO" id="GO:0006397">
    <property type="term" value="P:mRNA processing"/>
    <property type="evidence" value="ECO:0007669"/>
    <property type="project" value="UniProtKB-KW"/>
</dbReference>
<dbReference type="GO" id="GO:0008380">
    <property type="term" value="P:RNA splicing"/>
    <property type="evidence" value="ECO:0007669"/>
    <property type="project" value="UniProtKB-KW"/>
</dbReference>
<name>A0ABC8R2Q8_9AQUA</name>
<keyword evidence="7" id="KW-1185">Reference proteome</keyword>
<dbReference type="AlphaFoldDB" id="A0ABC8R2Q8"/>
<organism evidence="6 7">
    <name type="scientific">Ilex paraguariensis</name>
    <name type="common">yerba mate</name>
    <dbReference type="NCBI Taxonomy" id="185542"/>
    <lineage>
        <taxon>Eukaryota</taxon>
        <taxon>Viridiplantae</taxon>
        <taxon>Streptophyta</taxon>
        <taxon>Embryophyta</taxon>
        <taxon>Tracheophyta</taxon>
        <taxon>Spermatophyta</taxon>
        <taxon>Magnoliopsida</taxon>
        <taxon>eudicotyledons</taxon>
        <taxon>Gunneridae</taxon>
        <taxon>Pentapetalae</taxon>
        <taxon>asterids</taxon>
        <taxon>campanulids</taxon>
        <taxon>Aquifoliales</taxon>
        <taxon>Aquifoliaceae</taxon>
        <taxon>Ilex</taxon>
    </lineage>
</organism>
<comment type="caution">
    <text evidence="6">The sequence shown here is derived from an EMBL/GenBank/DDBJ whole genome shotgun (WGS) entry which is preliminary data.</text>
</comment>
<comment type="subcellular location">
    <subcellularLocation>
        <location evidence="1">Nucleus</location>
    </subcellularLocation>
</comment>
<dbReference type="Proteomes" id="UP001642360">
    <property type="component" value="Unassembled WGS sequence"/>
</dbReference>
<sequence length="136" mass="16153">MAIFKKIVAILKEEMGCQKNCSDEVQSVPVPDIAITIREDEISRVIKDIEDPSDGSLRIKALQNYTSIGEHFYQKACQLEGKIQCFETCIRRPFFHVKPLDENQLRNWHHYLDFIENQEDFDWVRPNSLWFMWKFA</sequence>
<dbReference type="GO" id="GO:0005634">
    <property type="term" value="C:nucleus"/>
    <property type="evidence" value="ECO:0007669"/>
    <property type="project" value="UniProtKB-SubCell"/>
</dbReference>
<evidence type="ECO:0000313" key="6">
    <source>
        <dbReference type="EMBL" id="CAK9139279.1"/>
    </source>
</evidence>
<dbReference type="InterPro" id="IPR059164">
    <property type="entry name" value="HAT_PRP39_C"/>
</dbReference>
<dbReference type="PANTHER" id="PTHR17204:SF26">
    <property type="entry name" value="PRE-MRNA-PROCESSING FACTOR 39-2"/>
    <property type="match status" value="1"/>
</dbReference>
<keyword evidence="4" id="KW-0508">mRNA splicing</keyword>
<keyword evidence="5" id="KW-0539">Nucleus</keyword>
<evidence type="ECO:0000256" key="5">
    <source>
        <dbReference type="ARBA" id="ARBA00023242"/>
    </source>
</evidence>
<keyword evidence="2" id="KW-0507">mRNA processing</keyword>
<proteinExistence type="predicted"/>
<keyword evidence="3" id="KW-0677">Repeat</keyword>
<gene>
    <name evidence="6" type="ORF">ILEXP_LOCUS6666</name>
</gene>
<dbReference type="PANTHER" id="PTHR17204">
    <property type="entry name" value="PRE-MRNA PROCESSING PROTEIN PRP39-RELATED"/>
    <property type="match status" value="1"/>
</dbReference>
<accession>A0ABC8R2Q8</accession>
<evidence type="ECO:0000256" key="4">
    <source>
        <dbReference type="ARBA" id="ARBA00023187"/>
    </source>
</evidence>
<evidence type="ECO:0000256" key="1">
    <source>
        <dbReference type="ARBA" id="ARBA00004123"/>
    </source>
</evidence>
<dbReference type="EMBL" id="CAUOFW020000948">
    <property type="protein sequence ID" value="CAK9139279.1"/>
    <property type="molecule type" value="Genomic_DNA"/>
</dbReference>
<evidence type="ECO:0000256" key="2">
    <source>
        <dbReference type="ARBA" id="ARBA00022664"/>
    </source>
</evidence>
<protein>
    <submittedName>
        <fullName evidence="6">Uncharacterized protein</fullName>
    </submittedName>
</protein>
<evidence type="ECO:0000313" key="7">
    <source>
        <dbReference type="Proteomes" id="UP001642360"/>
    </source>
</evidence>
<dbReference type="Pfam" id="PF23241">
    <property type="entry name" value="HAT_PRP39_C"/>
    <property type="match status" value="1"/>
</dbReference>